<dbReference type="Proteomes" id="UP001338125">
    <property type="component" value="Unassembled WGS sequence"/>
</dbReference>
<accession>A0ABR0SA30</accession>
<dbReference type="EMBL" id="JAVFKD010000015">
    <property type="protein sequence ID" value="KAK5988696.1"/>
    <property type="molecule type" value="Genomic_DNA"/>
</dbReference>
<proteinExistence type="predicted"/>
<sequence>MTLYFSIINNSEDTVIAYGFKGGIQIPPGETHKFEAGSGYNVVVKGQVLFDVMAEIDGPVEVKPRDNVSGYEDKVAVAVYTKAD</sequence>
<comment type="caution">
    <text evidence="1">The sequence shown here is derived from an EMBL/GenBank/DDBJ whole genome shotgun (WGS) entry which is preliminary data.</text>
</comment>
<reference evidence="1 2" key="1">
    <citation type="submission" date="2024-01" db="EMBL/GenBank/DDBJ databases">
        <title>Complete genome of Cladobotryum mycophilum ATHUM6906.</title>
        <authorList>
            <person name="Christinaki A.C."/>
            <person name="Myridakis A.I."/>
            <person name="Kouvelis V.N."/>
        </authorList>
    </citation>
    <scope>NUCLEOTIDE SEQUENCE [LARGE SCALE GENOMIC DNA]</scope>
    <source>
        <strain evidence="1 2">ATHUM6906</strain>
    </source>
</reference>
<gene>
    <name evidence="1" type="ORF">PT974_10184</name>
</gene>
<keyword evidence="2" id="KW-1185">Reference proteome</keyword>
<evidence type="ECO:0000313" key="2">
    <source>
        <dbReference type="Proteomes" id="UP001338125"/>
    </source>
</evidence>
<name>A0ABR0SA30_9HYPO</name>
<organism evidence="1 2">
    <name type="scientific">Cladobotryum mycophilum</name>
    <dbReference type="NCBI Taxonomy" id="491253"/>
    <lineage>
        <taxon>Eukaryota</taxon>
        <taxon>Fungi</taxon>
        <taxon>Dikarya</taxon>
        <taxon>Ascomycota</taxon>
        <taxon>Pezizomycotina</taxon>
        <taxon>Sordariomycetes</taxon>
        <taxon>Hypocreomycetidae</taxon>
        <taxon>Hypocreales</taxon>
        <taxon>Hypocreaceae</taxon>
        <taxon>Cladobotryum</taxon>
    </lineage>
</organism>
<protein>
    <submittedName>
        <fullName evidence="1">Uncharacterized protein</fullName>
    </submittedName>
</protein>
<evidence type="ECO:0000313" key="1">
    <source>
        <dbReference type="EMBL" id="KAK5988696.1"/>
    </source>
</evidence>